<reference evidence="2" key="1">
    <citation type="submission" date="2022-08" db="EMBL/GenBank/DDBJ databases">
        <authorList>
            <consortium name="DOE Joint Genome Institute"/>
            <person name="Min B."/>
            <person name="Riley R."/>
            <person name="Sierra-Patev S."/>
            <person name="Naranjo-Ortiz M."/>
            <person name="Looney B."/>
            <person name="Konkel Z."/>
            <person name="Slot J.C."/>
            <person name="Sakamoto Y."/>
            <person name="Steenwyk J.L."/>
            <person name="Rokas A."/>
            <person name="Carro J."/>
            <person name="Camarero S."/>
            <person name="Ferreira P."/>
            <person name="Molpeceres G."/>
            <person name="Ruiz-Duenas F.J."/>
            <person name="Serrano A."/>
            <person name="Henrissat B."/>
            <person name="Drula E."/>
            <person name="Hughes K.W."/>
            <person name="Mata J.L."/>
            <person name="Ishikawa N.K."/>
            <person name="Vargas-Isla R."/>
            <person name="Ushijima S."/>
            <person name="Smith C.A."/>
            <person name="Ahrendt S."/>
            <person name="Andreopoulos W."/>
            <person name="He G."/>
            <person name="Labutti K."/>
            <person name="Lipzen A."/>
            <person name="Ng V."/>
            <person name="Sandor L."/>
            <person name="Barry K."/>
            <person name="Martinez A.T."/>
            <person name="Xiao Y."/>
            <person name="Gibbons J.G."/>
            <person name="Terashima K."/>
            <person name="Hibbett D.S."/>
            <person name="Grigoriev I.V."/>
        </authorList>
    </citation>
    <scope>NUCLEOTIDE SEQUENCE</scope>
    <source>
        <strain evidence="2">TFB10827</strain>
    </source>
</reference>
<dbReference type="Proteomes" id="UP001163828">
    <property type="component" value="Unassembled WGS sequence"/>
</dbReference>
<feature type="region of interest" description="Disordered" evidence="1">
    <location>
        <begin position="1"/>
        <end position="21"/>
    </location>
</feature>
<name>A0ABQ8PVY0_9AGAR</name>
<comment type="caution">
    <text evidence="2">The sequence shown here is derived from an EMBL/GenBank/DDBJ whole genome shotgun (WGS) entry which is preliminary data.</text>
</comment>
<gene>
    <name evidence="2" type="ORF">F5050DRAFT_1898844</name>
</gene>
<evidence type="ECO:0000313" key="2">
    <source>
        <dbReference type="EMBL" id="KAJ3990605.1"/>
    </source>
</evidence>
<keyword evidence="3" id="KW-1185">Reference proteome</keyword>
<sequence>MTDEEMPVARNGHIPIPKTRKRPGPELLVEALDVILCRPTPNESGIDSLGHARSKRVHSRLVCCESTSRQTRPTPNESVLDSFGYARSKRAWIPPRATPICHPLSRPTPNESGIDSLGHARSKRVYSRLVCCGSTSRQTRQTRLPPTQPPDTKRVHSGLVWCSFGRARSTTPICHPPNRLLHSHLALNPSATHPIAQQQTSPFPDSFAAILTSHYSRLPTTQFPDTKRVRSGLVWLRLKQTSPEYARLLRFHLTLPPSATHPIAWQQTSPKSTRLLHFHLALNPSTHTVARHQTSLE</sequence>
<organism evidence="2 3">
    <name type="scientific">Lentinula boryana</name>
    <dbReference type="NCBI Taxonomy" id="40481"/>
    <lineage>
        <taxon>Eukaryota</taxon>
        <taxon>Fungi</taxon>
        <taxon>Dikarya</taxon>
        <taxon>Basidiomycota</taxon>
        <taxon>Agaricomycotina</taxon>
        <taxon>Agaricomycetes</taxon>
        <taxon>Agaricomycetidae</taxon>
        <taxon>Agaricales</taxon>
        <taxon>Marasmiineae</taxon>
        <taxon>Omphalotaceae</taxon>
        <taxon>Lentinula</taxon>
    </lineage>
</organism>
<evidence type="ECO:0000313" key="3">
    <source>
        <dbReference type="Proteomes" id="UP001163828"/>
    </source>
</evidence>
<proteinExistence type="predicted"/>
<evidence type="ECO:0000256" key="1">
    <source>
        <dbReference type="SAM" id="MobiDB-lite"/>
    </source>
</evidence>
<dbReference type="EMBL" id="MU791824">
    <property type="protein sequence ID" value="KAJ3990605.1"/>
    <property type="molecule type" value="Genomic_DNA"/>
</dbReference>
<protein>
    <submittedName>
        <fullName evidence="2">Uncharacterized protein</fullName>
    </submittedName>
</protein>
<accession>A0ABQ8PVY0</accession>